<reference evidence="10 11" key="1">
    <citation type="submission" date="2019-02" db="EMBL/GenBank/DDBJ databases">
        <title>Deep-cultivation of Planctomycetes and their phenomic and genomic characterization uncovers novel biology.</title>
        <authorList>
            <person name="Wiegand S."/>
            <person name="Jogler M."/>
            <person name="Boedeker C."/>
            <person name="Pinto D."/>
            <person name="Vollmers J."/>
            <person name="Rivas-Marin E."/>
            <person name="Kohn T."/>
            <person name="Peeters S.H."/>
            <person name="Heuer A."/>
            <person name="Rast P."/>
            <person name="Oberbeckmann S."/>
            <person name="Bunk B."/>
            <person name="Jeske O."/>
            <person name="Meyerdierks A."/>
            <person name="Storesund J.E."/>
            <person name="Kallscheuer N."/>
            <person name="Luecker S."/>
            <person name="Lage O.M."/>
            <person name="Pohl T."/>
            <person name="Merkel B.J."/>
            <person name="Hornburger P."/>
            <person name="Mueller R.-W."/>
            <person name="Bruemmer F."/>
            <person name="Labrenz M."/>
            <person name="Spormann A.M."/>
            <person name="Op den Camp H."/>
            <person name="Overmann J."/>
            <person name="Amann R."/>
            <person name="Jetten M.S.M."/>
            <person name="Mascher T."/>
            <person name="Medema M.H."/>
            <person name="Devos D.P."/>
            <person name="Kaster A.-K."/>
            <person name="Ovreas L."/>
            <person name="Rohde M."/>
            <person name="Galperin M.Y."/>
            <person name="Jogler C."/>
        </authorList>
    </citation>
    <scope>NUCLEOTIDE SEQUENCE [LARGE SCALE GENOMIC DNA]</scope>
    <source>
        <strain evidence="10 11">Pan189</strain>
    </source>
</reference>
<keyword evidence="11" id="KW-1185">Reference proteome</keyword>
<dbReference type="InterPro" id="IPR016066">
    <property type="entry name" value="A-D-PHexomutase_CS"/>
</dbReference>
<feature type="domain" description="Alpha-D-phosphohexomutase alpha/beta/alpha" evidence="9">
    <location>
        <begin position="339"/>
        <end position="458"/>
    </location>
</feature>
<dbReference type="InterPro" id="IPR036900">
    <property type="entry name" value="A-D-PHexomutase_C_sf"/>
</dbReference>
<evidence type="ECO:0000256" key="1">
    <source>
        <dbReference type="ARBA" id="ARBA00001946"/>
    </source>
</evidence>
<dbReference type="GO" id="GO:0006166">
    <property type="term" value="P:purine ribonucleoside salvage"/>
    <property type="evidence" value="ECO:0007669"/>
    <property type="project" value="TreeGrafter"/>
</dbReference>
<comment type="similarity">
    <text evidence="2">Belongs to the phosphohexose mutase family.</text>
</comment>
<dbReference type="RefSeq" id="WP_145365581.1">
    <property type="nucleotide sequence ID" value="NZ_CP036268.1"/>
</dbReference>
<name>A0A517R6D0_9PLAN</name>
<evidence type="ECO:0000256" key="6">
    <source>
        <dbReference type="ARBA" id="ARBA00023235"/>
    </source>
</evidence>
<dbReference type="PROSITE" id="PS00710">
    <property type="entry name" value="PGM_PMM"/>
    <property type="match status" value="1"/>
</dbReference>
<evidence type="ECO:0000259" key="9">
    <source>
        <dbReference type="Pfam" id="PF02880"/>
    </source>
</evidence>
<protein>
    <submittedName>
        <fullName evidence="10">Phosphoglucomutase</fullName>
        <ecNumber evidence="10">5.4.2.2</ecNumber>
    </submittedName>
</protein>
<dbReference type="Pfam" id="PF02880">
    <property type="entry name" value="PGM_PMM_III"/>
    <property type="match status" value="1"/>
</dbReference>
<dbReference type="OrthoDB" id="9806956at2"/>
<evidence type="ECO:0000313" key="11">
    <source>
        <dbReference type="Proteomes" id="UP000317318"/>
    </source>
</evidence>
<dbReference type="GO" id="GO:0008973">
    <property type="term" value="F:phosphopentomutase activity"/>
    <property type="evidence" value="ECO:0007669"/>
    <property type="project" value="TreeGrafter"/>
</dbReference>
<dbReference type="KEGG" id="svp:Pan189_38540"/>
<evidence type="ECO:0000256" key="2">
    <source>
        <dbReference type="ARBA" id="ARBA00010231"/>
    </source>
</evidence>
<keyword evidence="5" id="KW-0460">Magnesium</keyword>
<dbReference type="EMBL" id="CP036268">
    <property type="protein sequence ID" value="QDT39446.1"/>
    <property type="molecule type" value="Genomic_DNA"/>
</dbReference>
<evidence type="ECO:0000256" key="5">
    <source>
        <dbReference type="ARBA" id="ARBA00022842"/>
    </source>
</evidence>
<dbReference type="Pfam" id="PF02879">
    <property type="entry name" value="PGM_PMM_II"/>
    <property type="match status" value="1"/>
</dbReference>
<sequence length="606" mass="65533">MSAEYQAKVDEAVRSGDLTEASGKNIARWLSESYLEPYRDKLTSLIDAGDWKRLDILFYETIPFGTGGRRGLMSDIGSATINDRTIAESADGLAAYLKTQKPEGPRSAVVACDTRNRSFEFAQLTATTFAAHGMKVFFFESHRSTPELSFAVRHLGCDVGVMVSASHNPPSDNGFKAYWTSGGQVLPPHDKGIIDHVYRAEDIPTRNFDQAVAEQAIEVVGPQIDSAYLDAAAELSLSEARDVSILFSPLHGVGESNVAGVLKRTGFRQLEIFEPQREPHGDFPNVADHFPNPERTVVFDPAIERAKESGADVIMASDPDADRLGIVVPEDSGAVHLTGNRVGALIVDYVLGKRTEKGDLTPEHYVVETMVTTPLIGAIAKSYNVGLIDDLLVGFKYIGQAMDQNGPDKFVFGAEESLGYLAGEYARDKDAAVAGLYVAELGAELKEKGKTLLDRLDELFIAHGYHNEGQRSEVCPGPAGREQIKGLIKALRAKPPEELAGVTLASVRDYGTHEVRSLPGNAKSGDLPEPQGELLFFESAPGEIEVKIAARPSGTEPKIKFYFFVKADVPDGNSLAAVQAAADAKMTEVQDALSAWVKSTVGQMES</sequence>
<keyword evidence="3" id="KW-0597">Phosphoprotein</keyword>
<evidence type="ECO:0000313" key="10">
    <source>
        <dbReference type="EMBL" id="QDT39446.1"/>
    </source>
</evidence>
<keyword evidence="4" id="KW-0479">Metal-binding</keyword>
<accession>A0A517R6D0</accession>
<evidence type="ECO:0000256" key="3">
    <source>
        <dbReference type="ARBA" id="ARBA00022553"/>
    </source>
</evidence>
<dbReference type="InterPro" id="IPR016055">
    <property type="entry name" value="A-D-PHexomutase_a/b/a-I/II/III"/>
</dbReference>
<dbReference type="InterPro" id="IPR005844">
    <property type="entry name" value="A-D-PHexomutase_a/b/a-I"/>
</dbReference>
<evidence type="ECO:0000256" key="4">
    <source>
        <dbReference type="ARBA" id="ARBA00022723"/>
    </source>
</evidence>
<organism evidence="10 11">
    <name type="scientific">Stratiformator vulcanicus</name>
    <dbReference type="NCBI Taxonomy" id="2527980"/>
    <lineage>
        <taxon>Bacteria</taxon>
        <taxon>Pseudomonadati</taxon>
        <taxon>Planctomycetota</taxon>
        <taxon>Planctomycetia</taxon>
        <taxon>Planctomycetales</taxon>
        <taxon>Planctomycetaceae</taxon>
        <taxon>Stratiformator</taxon>
    </lineage>
</organism>
<dbReference type="Pfam" id="PF02878">
    <property type="entry name" value="PGM_PMM_I"/>
    <property type="match status" value="1"/>
</dbReference>
<dbReference type="InterPro" id="IPR005845">
    <property type="entry name" value="A-D-PHexomutase_a/b/a-II"/>
</dbReference>
<evidence type="ECO:0000259" key="7">
    <source>
        <dbReference type="Pfam" id="PF02878"/>
    </source>
</evidence>
<dbReference type="SUPFAM" id="SSF55957">
    <property type="entry name" value="Phosphoglucomutase, C-terminal domain"/>
    <property type="match status" value="1"/>
</dbReference>
<keyword evidence="6 10" id="KW-0413">Isomerase</keyword>
<dbReference type="PANTHER" id="PTHR45745">
    <property type="entry name" value="PHOSPHOMANNOMUTASE 45A"/>
    <property type="match status" value="1"/>
</dbReference>
<dbReference type="EC" id="5.4.2.2" evidence="10"/>
<dbReference type="Proteomes" id="UP000317318">
    <property type="component" value="Chromosome"/>
</dbReference>
<feature type="domain" description="Alpha-D-phosphohexomutase alpha/beta/alpha" evidence="7">
    <location>
        <begin position="64"/>
        <end position="199"/>
    </location>
</feature>
<dbReference type="CDD" id="cd05799">
    <property type="entry name" value="PGM2"/>
    <property type="match status" value="1"/>
</dbReference>
<dbReference type="InterPro" id="IPR005846">
    <property type="entry name" value="A-D-PHexomutase_a/b/a-III"/>
</dbReference>
<dbReference type="SUPFAM" id="SSF53738">
    <property type="entry name" value="Phosphoglucomutase, first 3 domains"/>
    <property type="match status" value="3"/>
</dbReference>
<dbReference type="GO" id="GO:0000287">
    <property type="term" value="F:magnesium ion binding"/>
    <property type="evidence" value="ECO:0007669"/>
    <property type="project" value="InterPro"/>
</dbReference>
<dbReference type="GO" id="GO:0005975">
    <property type="term" value="P:carbohydrate metabolic process"/>
    <property type="evidence" value="ECO:0007669"/>
    <property type="project" value="InterPro"/>
</dbReference>
<comment type="cofactor">
    <cofactor evidence="1">
        <name>Mg(2+)</name>
        <dbReference type="ChEBI" id="CHEBI:18420"/>
    </cofactor>
</comment>
<proteinExistence type="inferred from homology"/>
<gene>
    <name evidence="10" type="primary">pgcA</name>
    <name evidence="10" type="ORF">Pan189_38540</name>
</gene>
<dbReference type="AlphaFoldDB" id="A0A517R6D0"/>
<feature type="domain" description="Alpha-D-phosphohexomutase alpha/beta/alpha" evidence="8">
    <location>
        <begin position="228"/>
        <end position="327"/>
    </location>
</feature>
<dbReference type="GO" id="GO:0004614">
    <property type="term" value="F:phosphoglucomutase activity"/>
    <property type="evidence" value="ECO:0007669"/>
    <property type="project" value="UniProtKB-EC"/>
</dbReference>
<dbReference type="Gene3D" id="3.40.120.10">
    <property type="entry name" value="Alpha-D-Glucose-1,6-Bisphosphate, subunit A, domain 3"/>
    <property type="match status" value="3"/>
</dbReference>
<evidence type="ECO:0000259" key="8">
    <source>
        <dbReference type="Pfam" id="PF02879"/>
    </source>
</evidence>
<dbReference type="PANTHER" id="PTHR45745:SF1">
    <property type="entry name" value="PHOSPHOGLUCOMUTASE 2B-RELATED"/>
    <property type="match status" value="1"/>
</dbReference>